<feature type="non-terminal residue" evidence="3">
    <location>
        <position position="1"/>
    </location>
</feature>
<name>A0AAW4YCG2_STAAU</name>
<reference evidence="3" key="2">
    <citation type="submission" date="2023-08" db="EMBL/GenBank/DDBJ databases">
        <authorList>
            <person name="Zhao H."/>
            <person name="Wang X."/>
        </authorList>
    </citation>
    <scope>NUCLEOTIDE SEQUENCE</scope>
    <source>
        <strain evidence="3">NC-4</strain>
    </source>
</reference>
<comment type="caution">
    <text evidence="3">The sequence shown here is derived from an EMBL/GenBank/DDBJ whole genome shotgun (WGS) entry which is preliminary data.</text>
</comment>
<evidence type="ECO:0000313" key="4">
    <source>
        <dbReference type="Proteomes" id="UP001200271"/>
    </source>
</evidence>
<evidence type="ECO:0000313" key="3">
    <source>
        <dbReference type="EMBL" id="MCE3363831.1"/>
    </source>
</evidence>
<dbReference type="InterPro" id="IPR050445">
    <property type="entry name" value="Bact_polysacc_biosynth/exp"/>
</dbReference>
<dbReference type="EMBL" id="JAIUEN010000359">
    <property type="protein sequence ID" value="MCE3363831.1"/>
    <property type="molecule type" value="Genomic_DNA"/>
</dbReference>
<organism evidence="3 4">
    <name type="scientific">Staphylococcus aureus</name>
    <dbReference type="NCBI Taxonomy" id="1280"/>
    <lineage>
        <taxon>Bacteria</taxon>
        <taxon>Bacillati</taxon>
        <taxon>Bacillota</taxon>
        <taxon>Bacilli</taxon>
        <taxon>Bacillales</taxon>
        <taxon>Staphylococcaceae</taxon>
        <taxon>Staphylococcus</taxon>
    </lineage>
</organism>
<dbReference type="GO" id="GO:0005886">
    <property type="term" value="C:plasma membrane"/>
    <property type="evidence" value="ECO:0007669"/>
    <property type="project" value="TreeGrafter"/>
</dbReference>
<dbReference type="Gene3D" id="3.40.50.300">
    <property type="entry name" value="P-loop containing nucleotide triphosphate hydrolases"/>
    <property type="match status" value="1"/>
</dbReference>
<accession>A0AAW4YCG2</accession>
<dbReference type="PANTHER" id="PTHR32309:SF13">
    <property type="entry name" value="FERRIC ENTEROBACTIN TRANSPORT PROTEIN FEPE"/>
    <property type="match status" value="1"/>
</dbReference>
<dbReference type="GO" id="GO:0004715">
    <property type="term" value="F:non-membrane spanning protein tyrosine kinase activity"/>
    <property type="evidence" value="ECO:0007669"/>
    <property type="project" value="UniProtKB-EC"/>
</dbReference>
<gene>
    <name evidence="3" type="ORF">LB359_16425</name>
</gene>
<dbReference type="AlphaFoldDB" id="A0AAW4YCG2"/>
<evidence type="ECO:0000256" key="2">
    <source>
        <dbReference type="ARBA" id="ARBA00022840"/>
    </source>
</evidence>
<sequence>SIISTEIEDLDVLTSGPIPPNPSELITSRAFANLYDTLLMNYNFVIIDTPPVNTVTDAQLFSKFTGNVVYVINSENNNKDEVKKGKELIEATGAKLLGVVLNRMPKDKSA</sequence>
<dbReference type="SUPFAM" id="SSF52540">
    <property type="entry name" value="P-loop containing nucleoside triphosphate hydrolases"/>
    <property type="match status" value="1"/>
</dbReference>
<dbReference type="GO" id="GO:0005524">
    <property type="term" value="F:ATP binding"/>
    <property type="evidence" value="ECO:0007669"/>
    <property type="project" value="UniProtKB-KW"/>
</dbReference>
<dbReference type="NCBIfam" id="TIGR01007">
    <property type="entry name" value="eps_fam"/>
    <property type="match status" value="1"/>
</dbReference>
<protein>
    <submittedName>
        <fullName evidence="3">Polysaccharide biosynthesis tyrosine autokinase</fullName>
        <ecNumber evidence="3">2.7.10.2</ecNumber>
    </submittedName>
</protein>
<keyword evidence="2" id="KW-0067">ATP-binding</keyword>
<reference evidence="3" key="1">
    <citation type="journal article" date="2021" name="Front Med (Lausanne)">
        <title>The Prevalence and Determinants of Fusidic Acid Resistance Among Methicillin-Resistant Staphylococcus aureus Clinical Isolates in China.</title>
        <authorList>
            <person name="Zhao H."/>
            <person name="Wang X."/>
            <person name="Wang B."/>
            <person name="Xu Y."/>
            <person name="Rao L."/>
            <person name="Wan B."/>
            <person name="Guo Y."/>
            <person name="Wu X."/>
            <person name="Yu J."/>
            <person name="Chen L."/>
            <person name="Li M."/>
            <person name="Yu F."/>
        </authorList>
    </citation>
    <scope>NUCLEOTIDE SEQUENCE</scope>
    <source>
        <strain evidence="3">NC-4</strain>
    </source>
</reference>
<dbReference type="EC" id="2.7.10.2" evidence="3"/>
<evidence type="ECO:0000256" key="1">
    <source>
        <dbReference type="ARBA" id="ARBA00022741"/>
    </source>
</evidence>
<proteinExistence type="predicted"/>
<dbReference type="InterPro" id="IPR005702">
    <property type="entry name" value="Wzc-like_C"/>
</dbReference>
<keyword evidence="3" id="KW-0808">Transferase</keyword>
<dbReference type="CDD" id="cd05387">
    <property type="entry name" value="BY-kinase"/>
    <property type="match status" value="1"/>
</dbReference>
<dbReference type="Proteomes" id="UP001200271">
    <property type="component" value="Unassembled WGS sequence"/>
</dbReference>
<dbReference type="InterPro" id="IPR027417">
    <property type="entry name" value="P-loop_NTPase"/>
</dbReference>
<feature type="non-terminal residue" evidence="3">
    <location>
        <position position="110"/>
    </location>
</feature>
<dbReference type="PANTHER" id="PTHR32309">
    <property type="entry name" value="TYROSINE-PROTEIN KINASE"/>
    <property type="match status" value="1"/>
</dbReference>
<keyword evidence="1" id="KW-0547">Nucleotide-binding</keyword>